<name>A0A2V4N2J5_9RHOB</name>
<dbReference type="Proteomes" id="UP000248012">
    <property type="component" value="Unassembled WGS sequence"/>
</dbReference>
<gene>
    <name evidence="1" type="ORF">DI396_02820</name>
</gene>
<sequence length="148" mass="15774">MAGPAAVVLPTALTAQQVSDCEGGIARADNLMEPWEETSRTFSGGRTRIAVLDRIEPALGAFHLMILSPPFDALGARQCRVVSYRATMGFARLRFEDLQSTYDPLKGLGLRLPVESFDGQGDAPVAGQLQVIVNQATGEISATLEAAQ</sequence>
<dbReference type="AlphaFoldDB" id="A0A2V4N2J5"/>
<evidence type="ECO:0000313" key="2">
    <source>
        <dbReference type="Proteomes" id="UP000248012"/>
    </source>
</evidence>
<organism evidence="1 2">
    <name type="scientific">Litorivita pollutaquae</name>
    <dbReference type="NCBI Taxonomy" id="2200892"/>
    <lineage>
        <taxon>Bacteria</taxon>
        <taxon>Pseudomonadati</taxon>
        <taxon>Pseudomonadota</taxon>
        <taxon>Alphaproteobacteria</taxon>
        <taxon>Rhodobacterales</taxon>
        <taxon>Paracoccaceae</taxon>
        <taxon>Litorivita</taxon>
    </lineage>
</organism>
<protein>
    <submittedName>
        <fullName evidence="1">Uncharacterized protein</fullName>
    </submittedName>
</protein>
<dbReference type="OrthoDB" id="7862810at2"/>
<evidence type="ECO:0000313" key="1">
    <source>
        <dbReference type="EMBL" id="PYC49014.1"/>
    </source>
</evidence>
<keyword evidence="2" id="KW-1185">Reference proteome</keyword>
<comment type="caution">
    <text evidence="1">The sequence shown here is derived from an EMBL/GenBank/DDBJ whole genome shotgun (WGS) entry which is preliminary data.</text>
</comment>
<accession>A0A2V4N2J5</accession>
<dbReference type="EMBL" id="QFVT01000002">
    <property type="protein sequence ID" value="PYC49014.1"/>
    <property type="molecule type" value="Genomic_DNA"/>
</dbReference>
<reference evidence="1 2" key="1">
    <citation type="submission" date="2018-05" db="EMBL/GenBank/DDBJ databases">
        <title>Oceanovita maritima gen. nov., sp. nov., a marine bacterium in the family Rhodobacteraceae isolated from surface seawater of Lundu port Xiamen, China.</title>
        <authorList>
            <person name="Hetharua B.H."/>
            <person name="Min D."/>
            <person name="Liao H."/>
            <person name="Tian Y."/>
        </authorList>
    </citation>
    <scope>NUCLEOTIDE SEQUENCE [LARGE SCALE GENOMIC DNA]</scope>
    <source>
        <strain evidence="1 2">FSX-11</strain>
    </source>
</reference>
<proteinExistence type="predicted"/>